<dbReference type="AlphaFoldDB" id="A0A9P8C875"/>
<evidence type="ECO:0000313" key="1">
    <source>
        <dbReference type="EMBL" id="KAG9235816.1"/>
    </source>
</evidence>
<proteinExistence type="predicted"/>
<protein>
    <submittedName>
        <fullName evidence="1">Uncharacterized protein</fullName>
    </submittedName>
</protein>
<sequence length="229" mass="25724">MQFSSSSKLCMSVAGMVQGRSVLRSPARLRRQYGRVAQSEVAVVPSVHTLLEVALCVFWLQMREGLSRRISGWPQSKEKLVEACVTSLRASYSTWFLNPELAPFHSARTMLGSSSQCFHNLGSRSRILDDLRQTQCQPPSSFYLARENRLHDLPTTSYPQIPAAQIHNHVYKASLILGVLPRYNIELTTGSSRVMLPSLTWQSNVDDDSLRDKGRCLKFPQAEKALLDA</sequence>
<dbReference type="EMBL" id="MU251421">
    <property type="protein sequence ID" value="KAG9235816.1"/>
    <property type="molecule type" value="Genomic_DNA"/>
</dbReference>
<organism evidence="1 2">
    <name type="scientific">Amylocarpus encephaloides</name>
    <dbReference type="NCBI Taxonomy" id="45428"/>
    <lineage>
        <taxon>Eukaryota</taxon>
        <taxon>Fungi</taxon>
        <taxon>Dikarya</taxon>
        <taxon>Ascomycota</taxon>
        <taxon>Pezizomycotina</taxon>
        <taxon>Leotiomycetes</taxon>
        <taxon>Helotiales</taxon>
        <taxon>Helotiales incertae sedis</taxon>
        <taxon>Amylocarpus</taxon>
    </lineage>
</organism>
<name>A0A9P8C875_9HELO</name>
<reference evidence="1" key="1">
    <citation type="journal article" date="2021" name="IMA Fungus">
        <title>Genomic characterization of three marine fungi, including Emericellopsis atlantica sp. nov. with signatures of a generalist lifestyle and marine biomass degradation.</title>
        <authorList>
            <person name="Hagestad O.C."/>
            <person name="Hou L."/>
            <person name="Andersen J.H."/>
            <person name="Hansen E.H."/>
            <person name="Altermark B."/>
            <person name="Li C."/>
            <person name="Kuhnert E."/>
            <person name="Cox R.J."/>
            <person name="Crous P.W."/>
            <person name="Spatafora J.W."/>
            <person name="Lail K."/>
            <person name="Amirebrahimi M."/>
            <person name="Lipzen A."/>
            <person name="Pangilinan J."/>
            <person name="Andreopoulos W."/>
            <person name="Hayes R.D."/>
            <person name="Ng V."/>
            <person name="Grigoriev I.V."/>
            <person name="Jackson S.A."/>
            <person name="Sutton T.D.S."/>
            <person name="Dobson A.D.W."/>
            <person name="Rama T."/>
        </authorList>
    </citation>
    <scope>NUCLEOTIDE SEQUENCE</scope>
    <source>
        <strain evidence="1">TRa018bII</strain>
    </source>
</reference>
<comment type="caution">
    <text evidence="1">The sequence shown here is derived from an EMBL/GenBank/DDBJ whole genome shotgun (WGS) entry which is preliminary data.</text>
</comment>
<keyword evidence="2" id="KW-1185">Reference proteome</keyword>
<evidence type="ECO:0000313" key="2">
    <source>
        <dbReference type="Proteomes" id="UP000824998"/>
    </source>
</evidence>
<dbReference type="Proteomes" id="UP000824998">
    <property type="component" value="Unassembled WGS sequence"/>
</dbReference>
<gene>
    <name evidence="1" type="ORF">BJ875DRAFT_527953</name>
</gene>
<accession>A0A9P8C875</accession>